<reference evidence="2 3" key="2">
    <citation type="submission" date="2018-03" db="EMBL/GenBank/DDBJ databases">
        <authorList>
            <person name="Keele B.F."/>
        </authorList>
    </citation>
    <scope>NUCLEOTIDE SEQUENCE [LARGE SCALE GENOMIC DNA]</scope>
    <source>
        <strain evidence="2 3">CCALA 016</strain>
    </source>
</reference>
<feature type="non-terminal residue" evidence="2">
    <location>
        <position position="192"/>
    </location>
</feature>
<name>A0A2T1LT89_9CHRO</name>
<keyword evidence="1" id="KW-1133">Transmembrane helix</keyword>
<dbReference type="AlphaFoldDB" id="A0A2T1LT89"/>
<dbReference type="EMBL" id="PXOH01000029">
    <property type="protein sequence ID" value="PSF33653.1"/>
    <property type="molecule type" value="Genomic_DNA"/>
</dbReference>
<proteinExistence type="predicted"/>
<sequence>MPMQQNSLFNKTRSRLAFWYASVMGIILSLSGFGMYRAIAHAHMVALDREIASVAGTIHDSLELKLQNIGHIEPIIYDFLPDLCTRGNPCFRNVTSFLKSDKNCPVAMYITASPNRHILSVVGQGNYYLRLLDMKGCLIAFVGMPPEDASFPVINQWQIIKDQQGNRYHQISFSLHTNRQEDWGYLQLGRSF</sequence>
<feature type="transmembrane region" description="Helical" evidence="1">
    <location>
        <begin position="17"/>
        <end position="39"/>
    </location>
</feature>
<organism evidence="2 3">
    <name type="scientific">Aphanothece hegewaldii CCALA 016</name>
    <dbReference type="NCBI Taxonomy" id="2107694"/>
    <lineage>
        <taxon>Bacteria</taxon>
        <taxon>Bacillati</taxon>
        <taxon>Cyanobacteriota</taxon>
        <taxon>Cyanophyceae</taxon>
        <taxon>Oscillatoriophycideae</taxon>
        <taxon>Chroococcales</taxon>
        <taxon>Aphanothecaceae</taxon>
        <taxon>Aphanothece</taxon>
    </lineage>
</organism>
<keyword evidence="1" id="KW-0472">Membrane</keyword>
<comment type="caution">
    <text evidence="2">The sequence shown here is derived from an EMBL/GenBank/DDBJ whole genome shotgun (WGS) entry which is preliminary data.</text>
</comment>
<gene>
    <name evidence="2" type="ORF">C7H19_19915</name>
</gene>
<keyword evidence="3" id="KW-1185">Reference proteome</keyword>
<reference evidence="2 3" key="1">
    <citation type="submission" date="2018-03" db="EMBL/GenBank/DDBJ databases">
        <title>The ancient ancestry and fast evolution of plastids.</title>
        <authorList>
            <person name="Moore K.R."/>
            <person name="Magnabosco C."/>
            <person name="Momper L."/>
            <person name="Gold D.A."/>
            <person name="Bosak T."/>
            <person name="Fournier G.P."/>
        </authorList>
    </citation>
    <scope>NUCLEOTIDE SEQUENCE [LARGE SCALE GENOMIC DNA]</scope>
    <source>
        <strain evidence="2 3">CCALA 016</strain>
    </source>
</reference>
<evidence type="ECO:0000313" key="3">
    <source>
        <dbReference type="Proteomes" id="UP000239001"/>
    </source>
</evidence>
<evidence type="ECO:0000313" key="2">
    <source>
        <dbReference type="EMBL" id="PSF33653.1"/>
    </source>
</evidence>
<dbReference type="Proteomes" id="UP000239001">
    <property type="component" value="Unassembled WGS sequence"/>
</dbReference>
<keyword evidence="1" id="KW-0812">Transmembrane</keyword>
<evidence type="ECO:0000256" key="1">
    <source>
        <dbReference type="SAM" id="Phobius"/>
    </source>
</evidence>
<protein>
    <submittedName>
        <fullName evidence="2">Uncharacterized protein</fullName>
    </submittedName>
</protein>
<accession>A0A2T1LT89</accession>